<dbReference type="AlphaFoldDB" id="A0A0P8BZ60"/>
<feature type="transmembrane region" description="Helical" evidence="2">
    <location>
        <begin position="21"/>
        <end position="44"/>
    </location>
</feature>
<evidence type="ECO:0008006" key="5">
    <source>
        <dbReference type="Google" id="ProtNLM"/>
    </source>
</evidence>
<dbReference type="STRING" id="1666911.HLUCCA11_15850"/>
<keyword evidence="2" id="KW-0472">Membrane</keyword>
<protein>
    <recommendedName>
        <fullName evidence="5">DUF5357 domain-containing protein</fullName>
    </recommendedName>
</protein>
<feature type="compositionally biased region" description="Low complexity" evidence="1">
    <location>
        <begin position="309"/>
        <end position="332"/>
    </location>
</feature>
<evidence type="ECO:0000256" key="2">
    <source>
        <dbReference type="SAM" id="Phobius"/>
    </source>
</evidence>
<proteinExistence type="predicted"/>
<reference evidence="3 4" key="1">
    <citation type="submission" date="2015-09" db="EMBL/GenBank/DDBJ databases">
        <title>Identification and resolution of microdiversity through metagenomic sequencing of parallel consortia.</title>
        <authorList>
            <person name="Nelson W.C."/>
            <person name="Romine M.F."/>
            <person name="Lindemann S.R."/>
        </authorList>
    </citation>
    <scope>NUCLEOTIDE SEQUENCE [LARGE SCALE GENOMIC DNA]</scope>
    <source>
        <strain evidence="3">Ana</strain>
    </source>
</reference>
<dbReference type="Pfam" id="PF17310">
    <property type="entry name" value="DUF5357"/>
    <property type="match status" value="1"/>
</dbReference>
<evidence type="ECO:0000313" key="3">
    <source>
        <dbReference type="EMBL" id="KPQ34222.1"/>
    </source>
</evidence>
<organism evidence="3 4">
    <name type="scientific">Phormidesmis priestleyi Ana</name>
    <dbReference type="NCBI Taxonomy" id="1666911"/>
    <lineage>
        <taxon>Bacteria</taxon>
        <taxon>Bacillati</taxon>
        <taxon>Cyanobacteriota</taxon>
        <taxon>Cyanophyceae</taxon>
        <taxon>Leptolyngbyales</taxon>
        <taxon>Leptolyngbyaceae</taxon>
        <taxon>Phormidesmis</taxon>
    </lineage>
</organism>
<dbReference type="PATRIC" id="fig|1666911.3.peg.829"/>
<keyword evidence="2" id="KW-1133">Transmembrane helix</keyword>
<dbReference type="EMBL" id="LJZR01000022">
    <property type="protein sequence ID" value="KPQ34222.1"/>
    <property type="molecule type" value="Genomic_DNA"/>
</dbReference>
<feature type="region of interest" description="Disordered" evidence="1">
    <location>
        <begin position="295"/>
        <end position="341"/>
    </location>
</feature>
<name>A0A0P8BZ60_9CYAN</name>
<evidence type="ECO:0000256" key="1">
    <source>
        <dbReference type="SAM" id="MobiDB-lite"/>
    </source>
</evidence>
<sequence>MQDAFKDFTNQMRSLLWPEKYFAWQTLLMLSLFSWLVAILLSNIEDGNPIAVEVLSTLSWMFLTSAIWWALEKNKIKVYGFSIGPWITGAVFCLFAFRPWEDGRFRWALSCWPLISVAIMALPDFVNWELKVSLPAKDKRQPLIMVLLVNLLLTSWILFYFRVQDWLRNYPSLLINDLNRSAFVYDFEPNRQPIVQGIPLLESTASAIADELSGQPWYQAERWLYTRKNRLEDIALRMNNNLAAPDEQIFWQIAVPEPQRLGSGYLLTLRADWIGPVAGNQSFYIEKSCKITPEDRARTVPNTPASGEANATATNPAQSSTTPSSTTPSSTNRQNAAAQVSRVAVVDCGEDEATVQWTGEPE</sequence>
<dbReference type="InterPro" id="IPR020360">
    <property type="entry name" value="Uncharacterised_alr2393"/>
</dbReference>
<keyword evidence="2" id="KW-0812">Transmembrane</keyword>
<gene>
    <name evidence="3" type="ORF">HLUCCA11_15850</name>
</gene>
<feature type="transmembrane region" description="Helical" evidence="2">
    <location>
        <begin position="143"/>
        <end position="161"/>
    </location>
</feature>
<feature type="transmembrane region" description="Helical" evidence="2">
    <location>
        <begin position="78"/>
        <end position="98"/>
    </location>
</feature>
<dbReference type="Proteomes" id="UP000050465">
    <property type="component" value="Unassembled WGS sequence"/>
</dbReference>
<comment type="caution">
    <text evidence="3">The sequence shown here is derived from an EMBL/GenBank/DDBJ whole genome shotgun (WGS) entry which is preliminary data.</text>
</comment>
<accession>A0A0P8BZ60</accession>
<evidence type="ECO:0000313" key="4">
    <source>
        <dbReference type="Proteomes" id="UP000050465"/>
    </source>
</evidence>
<feature type="transmembrane region" description="Helical" evidence="2">
    <location>
        <begin position="50"/>
        <end position="71"/>
    </location>
</feature>